<evidence type="ECO:0000313" key="3">
    <source>
        <dbReference type="EMBL" id="MDZ5460997.1"/>
    </source>
</evidence>
<keyword evidence="3" id="KW-0031">Aminopeptidase</keyword>
<dbReference type="Pfam" id="PF01433">
    <property type="entry name" value="Peptidase_M1"/>
    <property type="match status" value="1"/>
</dbReference>
<reference evidence="3 4" key="1">
    <citation type="submission" date="2023-11" db="EMBL/GenBank/DDBJ databases">
        <title>Draft genome of Azohydromonas lata strain H1 (DSM1123), a polyhydroxyalkanoate producer.</title>
        <authorList>
            <person name="Traversa D."/>
            <person name="D'Addabbo P."/>
            <person name="Pazzani C."/>
            <person name="Manzari C."/>
            <person name="Chiara M."/>
            <person name="Scrascia M."/>
        </authorList>
    </citation>
    <scope>NUCLEOTIDE SEQUENCE [LARGE SCALE GENOMIC DNA]</scope>
    <source>
        <strain evidence="3 4">H1</strain>
    </source>
</reference>
<evidence type="ECO:0000259" key="2">
    <source>
        <dbReference type="Pfam" id="PF01433"/>
    </source>
</evidence>
<protein>
    <submittedName>
        <fullName evidence="3">M1 family aminopeptidase</fullName>
    </submittedName>
</protein>
<keyword evidence="1" id="KW-0732">Signal</keyword>
<dbReference type="InterPro" id="IPR014782">
    <property type="entry name" value="Peptidase_M1_dom"/>
</dbReference>
<dbReference type="PROSITE" id="PS51257">
    <property type="entry name" value="PROKAR_LIPOPROTEIN"/>
    <property type="match status" value="1"/>
</dbReference>
<dbReference type="PANTHER" id="PTHR45726">
    <property type="entry name" value="LEUKOTRIENE A-4 HYDROLASE"/>
    <property type="match status" value="1"/>
</dbReference>
<feature type="non-terminal residue" evidence="3">
    <location>
        <position position="569"/>
    </location>
</feature>
<dbReference type="InterPro" id="IPR027268">
    <property type="entry name" value="Peptidase_M4/M1_CTD_sf"/>
</dbReference>
<gene>
    <name evidence="3" type="ORF">SM757_30920</name>
</gene>
<dbReference type="SUPFAM" id="SSF55486">
    <property type="entry name" value="Metalloproteases ('zincins'), catalytic domain"/>
    <property type="match status" value="1"/>
</dbReference>
<dbReference type="InterPro" id="IPR034015">
    <property type="entry name" value="M1_LTA4H"/>
</dbReference>
<keyword evidence="4" id="KW-1185">Reference proteome</keyword>
<evidence type="ECO:0000313" key="4">
    <source>
        <dbReference type="Proteomes" id="UP001293718"/>
    </source>
</evidence>
<sequence length="569" mass="60423">MTHFRSRPVRTPAASLAASLAACGALAGALPPAAAPSHHITLRLEPAEGRLEGVDHMALPPGRRGPLALQLMQGLQVQSVSAAGRALPFTREGDALRLAPPAGAPSLEVRWSGRLAGQAPPRVAAEGTWLPGEAAWYPRLGEADRVRVDVLTPPGQQAALTGALREVDSTPAGTRTVFEAYAGEPPTLLAGPWQCEGRTHRGLRLRACFHAEVAQLAGAYLDDAARHLDRYAAQLGPYAYAGFDMLSGPDPVGLGYPGLTYVSRAILPLPFMRARSLPHEVLHGWWGNGVRVRPGSGNWAEALTTYQSDYALSGAEAQERMRREWLQDFAALAPAADMPLSAFVTKTHARDQVVGYGKGAFVFHMLERQLGQAAFDAGLKRFYAAHRLGDAGWRELQSAFESAGGQRLDGFFPQWLQRASAPALALQGVDWREDGVTLRLAQTQQGAPYALRVPVEITTGDGARETHLLALEGARTRADIATRARPVALQVDAHADVFRRLAAGERAATLRDVLLLESARTVLVNAEGDAGAAALALAGQLVAQAGEPVAAGAWERTQPALAVGVGTPA</sequence>
<evidence type="ECO:0000256" key="1">
    <source>
        <dbReference type="SAM" id="SignalP"/>
    </source>
</evidence>
<comment type="caution">
    <text evidence="3">The sequence shown here is derived from an EMBL/GenBank/DDBJ whole genome shotgun (WGS) entry which is preliminary data.</text>
</comment>
<feature type="signal peptide" evidence="1">
    <location>
        <begin position="1"/>
        <end position="27"/>
    </location>
</feature>
<name>A0ABU5IQ47_9BURK</name>
<dbReference type="GO" id="GO:0004177">
    <property type="term" value="F:aminopeptidase activity"/>
    <property type="evidence" value="ECO:0007669"/>
    <property type="project" value="UniProtKB-KW"/>
</dbReference>
<dbReference type="PANTHER" id="PTHR45726:SF3">
    <property type="entry name" value="LEUKOTRIENE A-4 HYDROLASE"/>
    <property type="match status" value="1"/>
</dbReference>
<feature type="chain" id="PRO_5047062488" evidence="1">
    <location>
        <begin position="28"/>
        <end position="569"/>
    </location>
</feature>
<keyword evidence="3" id="KW-0645">Protease</keyword>
<keyword evidence="3" id="KW-0378">Hydrolase</keyword>
<dbReference type="EMBL" id="JAXOJX010000092">
    <property type="protein sequence ID" value="MDZ5460997.1"/>
    <property type="molecule type" value="Genomic_DNA"/>
</dbReference>
<organism evidence="3 4">
    <name type="scientific">Azohydromonas lata</name>
    <dbReference type="NCBI Taxonomy" id="45677"/>
    <lineage>
        <taxon>Bacteria</taxon>
        <taxon>Pseudomonadati</taxon>
        <taxon>Pseudomonadota</taxon>
        <taxon>Betaproteobacteria</taxon>
        <taxon>Burkholderiales</taxon>
        <taxon>Sphaerotilaceae</taxon>
        <taxon>Azohydromonas</taxon>
    </lineage>
</organism>
<dbReference type="Gene3D" id="1.10.390.10">
    <property type="entry name" value="Neutral Protease Domain 2"/>
    <property type="match status" value="1"/>
</dbReference>
<proteinExistence type="predicted"/>
<accession>A0ABU5IQ47</accession>
<feature type="domain" description="Peptidase M1 membrane alanine aminopeptidase" evidence="2">
    <location>
        <begin position="278"/>
        <end position="415"/>
    </location>
</feature>
<dbReference type="RefSeq" id="WP_322468285.1">
    <property type="nucleotide sequence ID" value="NZ_JAXOJX010000092.1"/>
</dbReference>
<dbReference type="Proteomes" id="UP001293718">
    <property type="component" value="Unassembled WGS sequence"/>
</dbReference>